<dbReference type="SUPFAM" id="SSF48264">
    <property type="entry name" value="Cytochrome P450"/>
    <property type="match status" value="1"/>
</dbReference>
<dbReference type="AlphaFoldDB" id="A0A507C758"/>
<dbReference type="InterPro" id="IPR001128">
    <property type="entry name" value="Cyt_P450"/>
</dbReference>
<evidence type="ECO:0000256" key="2">
    <source>
        <dbReference type="PIRSR" id="PIRSR602401-1"/>
    </source>
</evidence>
<dbReference type="Gene3D" id="1.10.630.10">
    <property type="entry name" value="Cytochrome P450"/>
    <property type="match status" value="1"/>
</dbReference>
<dbReference type="Proteomes" id="UP000317494">
    <property type="component" value="Unassembled WGS sequence"/>
</dbReference>
<feature type="transmembrane region" description="Helical" evidence="3">
    <location>
        <begin position="35"/>
        <end position="57"/>
    </location>
</feature>
<accession>A0A507C758</accession>
<keyword evidence="3" id="KW-0812">Transmembrane</keyword>
<keyword evidence="3" id="KW-0472">Membrane</keyword>
<dbReference type="InterPro" id="IPR050121">
    <property type="entry name" value="Cytochrome_P450_monoxygenase"/>
</dbReference>
<evidence type="ECO:0008006" key="6">
    <source>
        <dbReference type="Google" id="ProtNLM"/>
    </source>
</evidence>
<dbReference type="VEuPathDB" id="FungiDB:SeMB42_g06990"/>
<dbReference type="PRINTS" id="PR00463">
    <property type="entry name" value="EP450I"/>
</dbReference>
<keyword evidence="2" id="KW-0408">Iron</keyword>
<comment type="cofactor">
    <cofactor evidence="2">
        <name>heme</name>
        <dbReference type="ChEBI" id="CHEBI:30413"/>
    </cofactor>
</comment>
<keyword evidence="2" id="KW-0479">Metal-binding</keyword>
<dbReference type="PRINTS" id="PR00385">
    <property type="entry name" value="P450"/>
</dbReference>
<comment type="caution">
    <text evidence="4">The sequence shown here is derived from an EMBL/GenBank/DDBJ whole genome shotgun (WGS) entry which is preliminary data.</text>
</comment>
<dbReference type="PANTHER" id="PTHR24305:SF166">
    <property type="entry name" value="CYTOCHROME P450 12A4, MITOCHONDRIAL-RELATED"/>
    <property type="match status" value="1"/>
</dbReference>
<name>A0A507C758_9FUNG</name>
<dbReference type="PANTHER" id="PTHR24305">
    <property type="entry name" value="CYTOCHROME P450"/>
    <property type="match status" value="1"/>
</dbReference>
<comment type="similarity">
    <text evidence="1">Belongs to the cytochrome P450 family.</text>
</comment>
<dbReference type="GO" id="GO:0016705">
    <property type="term" value="F:oxidoreductase activity, acting on paired donors, with incorporation or reduction of molecular oxygen"/>
    <property type="evidence" value="ECO:0007669"/>
    <property type="project" value="InterPro"/>
</dbReference>
<proteinExistence type="inferred from homology"/>
<evidence type="ECO:0000313" key="5">
    <source>
        <dbReference type="Proteomes" id="UP000317494"/>
    </source>
</evidence>
<dbReference type="Pfam" id="PF00067">
    <property type="entry name" value="p450"/>
    <property type="match status" value="1"/>
</dbReference>
<dbReference type="InterPro" id="IPR002401">
    <property type="entry name" value="Cyt_P450_E_grp-I"/>
</dbReference>
<keyword evidence="2" id="KW-0349">Heme</keyword>
<protein>
    <recommendedName>
        <fullName evidence="6">Cytochrome P450</fullName>
    </recommendedName>
</protein>
<dbReference type="GO" id="GO:0004497">
    <property type="term" value="F:monooxygenase activity"/>
    <property type="evidence" value="ECO:0007669"/>
    <property type="project" value="InterPro"/>
</dbReference>
<keyword evidence="5" id="KW-1185">Reference proteome</keyword>
<feature type="binding site" description="axial binding residue" evidence="2">
    <location>
        <position position="482"/>
    </location>
    <ligand>
        <name>heme</name>
        <dbReference type="ChEBI" id="CHEBI:30413"/>
    </ligand>
    <ligandPart>
        <name>Fe</name>
        <dbReference type="ChEBI" id="CHEBI:18248"/>
    </ligandPart>
</feature>
<sequence length="536" mass="60624">MASIYQSILSDGPRYLKFLVSSSTTTNTIHSRPTLLIILTATSAAAAISYLTVTQLLHLLNKSKHSSIPGPSSHPIHGNLSIKPYEPTRSSHEYFTSIFTSFKSKIIKIQNGLFASDFESIWISDAKEARKVLTNKKQFTKADFFLRASGIHYGLVSLSGPEHDRHRNLLKPALSTPHLTQICIASRDIANDLVAIWTKSIAAGTCHVNVYPAFMGLATDVLGRVFFGHEFENVASLGDSVRNDRTKGFIEAADRWNMLTGLRAMKPRYMWWYYKCTDAHVQRTLAPIYRLFMMLMHDKRVAAVQAGRDQEQSLLDRLVMVDQEGLEKFNDIEIMEEMISFYIAGRETTGATLTWLFYELAHNPHLVPIAQAEIDDIFDRDGGVVYENVNSFKYLQRLLKETLRLHTPLPQSQSRKAVENAEVLGHTVHAGTRIMVCLRAIHLNEEYWPNPLHFDPERFNADVNSKHDDTTFMPFGAGTYMCIGQKVAETEIVTVVATLLRHFDIRLVQGQKFTTISVVTVRLREGLLVELVPRNV</sequence>
<keyword evidence="3" id="KW-1133">Transmembrane helix</keyword>
<organism evidence="4 5">
    <name type="scientific">Synchytrium endobioticum</name>
    <dbReference type="NCBI Taxonomy" id="286115"/>
    <lineage>
        <taxon>Eukaryota</taxon>
        <taxon>Fungi</taxon>
        <taxon>Fungi incertae sedis</taxon>
        <taxon>Chytridiomycota</taxon>
        <taxon>Chytridiomycota incertae sedis</taxon>
        <taxon>Chytridiomycetes</taxon>
        <taxon>Synchytriales</taxon>
        <taxon>Synchytriaceae</taxon>
        <taxon>Synchytrium</taxon>
    </lineage>
</organism>
<dbReference type="STRING" id="286115.A0A507C758"/>
<dbReference type="GO" id="GO:0020037">
    <property type="term" value="F:heme binding"/>
    <property type="evidence" value="ECO:0007669"/>
    <property type="project" value="InterPro"/>
</dbReference>
<dbReference type="CDD" id="cd00302">
    <property type="entry name" value="cytochrome_P450"/>
    <property type="match status" value="1"/>
</dbReference>
<evidence type="ECO:0000256" key="1">
    <source>
        <dbReference type="ARBA" id="ARBA00010617"/>
    </source>
</evidence>
<dbReference type="EMBL" id="QEAN01000440">
    <property type="protein sequence ID" value="TPX36877.1"/>
    <property type="molecule type" value="Genomic_DNA"/>
</dbReference>
<reference evidence="4 5" key="1">
    <citation type="journal article" date="2019" name="Sci. Rep.">
        <title>Comparative genomics of chytrid fungi reveal insights into the obligate biotrophic and pathogenic lifestyle of Synchytrium endobioticum.</title>
        <authorList>
            <person name="van de Vossenberg B.T.L.H."/>
            <person name="Warris S."/>
            <person name="Nguyen H.D.T."/>
            <person name="van Gent-Pelzer M.P.E."/>
            <person name="Joly D.L."/>
            <person name="van de Geest H.C."/>
            <person name="Bonants P.J.M."/>
            <person name="Smith D.S."/>
            <person name="Levesque C.A."/>
            <person name="van der Lee T.A.J."/>
        </authorList>
    </citation>
    <scope>NUCLEOTIDE SEQUENCE [LARGE SCALE GENOMIC DNA]</scope>
    <source>
        <strain evidence="4 5">MB42</strain>
    </source>
</reference>
<dbReference type="InterPro" id="IPR036396">
    <property type="entry name" value="Cyt_P450_sf"/>
</dbReference>
<evidence type="ECO:0000313" key="4">
    <source>
        <dbReference type="EMBL" id="TPX36877.1"/>
    </source>
</evidence>
<gene>
    <name evidence="4" type="ORF">SeMB42_g06990</name>
</gene>
<dbReference type="GO" id="GO:0005506">
    <property type="term" value="F:iron ion binding"/>
    <property type="evidence" value="ECO:0007669"/>
    <property type="project" value="InterPro"/>
</dbReference>
<evidence type="ECO:0000256" key="3">
    <source>
        <dbReference type="SAM" id="Phobius"/>
    </source>
</evidence>